<accession>A0A7W8DE62</accession>
<sequence length="249" mass="27341">MPFKDHFSGHSSAYAAARPSYPGELFAWLAAQCREHALAWDAGCGNGQAAVALAAHFARVHATDPSAAQIAAATAHPKVEYRTEAAEDCSLPDACADLVTVAQALHWFDLTRFYPQVRRVLKPGGVIAAWTYGLSSVSPGVDAVFHKLYEGRLGPYWPADRRHVETGYRDLPFPFAPLPAPPAFEMVCLWTLRQYLAYLRTWSASQRHLQATGFDAVDAVAAEMAEAWGDPQQRRPVRWPLAIRAGRVG</sequence>
<dbReference type="Proteomes" id="UP000519004">
    <property type="component" value="Unassembled WGS sequence"/>
</dbReference>
<dbReference type="CDD" id="cd02440">
    <property type="entry name" value="AdoMet_MTases"/>
    <property type="match status" value="1"/>
</dbReference>
<evidence type="ECO:0000313" key="3">
    <source>
        <dbReference type="Proteomes" id="UP000519004"/>
    </source>
</evidence>
<proteinExistence type="predicted"/>
<protein>
    <submittedName>
        <fullName evidence="2">SAM-dependent methyltransferase</fullName>
    </submittedName>
</protein>
<dbReference type="Pfam" id="PF08241">
    <property type="entry name" value="Methyltransf_11"/>
    <property type="match status" value="1"/>
</dbReference>
<reference evidence="2 3" key="1">
    <citation type="submission" date="2020-08" db="EMBL/GenBank/DDBJ databases">
        <title>Genomic Encyclopedia of Type Strains, Phase IV (KMG-IV): sequencing the most valuable type-strain genomes for metagenomic binning, comparative biology and taxonomic classification.</title>
        <authorList>
            <person name="Goeker M."/>
        </authorList>
    </citation>
    <scope>NUCLEOTIDE SEQUENCE [LARGE SCALE GENOMIC DNA]</scope>
    <source>
        <strain evidence="2 3">DSM 25897</strain>
    </source>
</reference>
<organism evidence="2 3">
    <name type="scientific">Rehaibacterium terrae</name>
    <dbReference type="NCBI Taxonomy" id="1341696"/>
    <lineage>
        <taxon>Bacteria</taxon>
        <taxon>Pseudomonadati</taxon>
        <taxon>Pseudomonadota</taxon>
        <taxon>Gammaproteobacteria</taxon>
        <taxon>Lysobacterales</taxon>
        <taxon>Lysobacteraceae</taxon>
        <taxon>Rehaibacterium</taxon>
    </lineage>
</organism>
<dbReference type="Gene3D" id="3.40.50.150">
    <property type="entry name" value="Vaccinia Virus protein VP39"/>
    <property type="match status" value="1"/>
</dbReference>
<feature type="domain" description="Methyltransferase type 11" evidence="1">
    <location>
        <begin position="41"/>
        <end position="128"/>
    </location>
</feature>
<gene>
    <name evidence="2" type="ORF">HNQ58_001475</name>
</gene>
<comment type="caution">
    <text evidence="2">The sequence shown here is derived from an EMBL/GenBank/DDBJ whole genome shotgun (WGS) entry which is preliminary data.</text>
</comment>
<dbReference type="PANTHER" id="PTHR45180">
    <property type="entry name" value="OS01G0307686 PROTEIN"/>
    <property type="match status" value="1"/>
</dbReference>
<keyword evidence="3" id="KW-1185">Reference proteome</keyword>
<dbReference type="GO" id="GO:0032259">
    <property type="term" value="P:methylation"/>
    <property type="evidence" value="ECO:0007669"/>
    <property type="project" value="UniProtKB-KW"/>
</dbReference>
<dbReference type="InterPro" id="IPR013216">
    <property type="entry name" value="Methyltransf_11"/>
</dbReference>
<dbReference type="GO" id="GO:0008757">
    <property type="term" value="F:S-adenosylmethionine-dependent methyltransferase activity"/>
    <property type="evidence" value="ECO:0007669"/>
    <property type="project" value="InterPro"/>
</dbReference>
<evidence type="ECO:0000259" key="1">
    <source>
        <dbReference type="Pfam" id="PF08241"/>
    </source>
</evidence>
<name>A0A7W8DE62_9GAMM</name>
<dbReference type="RefSeq" id="WP_183948252.1">
    <property type="nucleotide sequence ID" value="NZ_JACHHX010000008.1"/>
</dbReference>
<evidence type="ECO:0000313" key="2">
    <source>
        <dbReference type="EMBL" id="MBB5015571.1"/>
    </source>
</evidence>
<dbReference type="PANTHER" id="PTHR45180:SF1">
    <property type="entry name" value="OS01G0307686 PROTEIN"/>
    <property type="match status" value="1"/>
</dbReference>
<dbReference type="SUPFAM" id="SSF53335">
    <property type="entry name" value="S-adenosyl-L-methionine-dependent methyltransferases"/>
    <property type="match status" value="1"/>
</dbReference>
<keyword evidence="2" id="KW-0808">Transferase</keyword>
<dbReference type="EMBL" id="JACHHX010000008">
    <property type="protein sequence ID" value="MBB5015571.1"/>
    <property type="molecule type" value="Genomic_DNA"/>
</dbReference>
<keyword evidence="2" id="KW-0489">Methyltransferase</keyword>
<dbReference type="AlphaFoldDB" id="A0A7W8DE62"/>
<dbReference type="InterPro" id="IPR029063">
    <property type="entry name" value="SAM-dependent_MTases_sf"/>
</dbReference>